<dbReference type="OrthoDB" id="5144372at2"/>
<gene>
    <name evidence="2" type="ORF">ATL41_0479</name>
</gene>
<name>A0A2A9EBZ9_9MICO</name>
<feature type="region of interest" description="Disordered" evidence="1">
    <location>
        <begin position="44"/>
        <end position="64"/>
    </location>
</feature>
<evidence type="ECO:0000313" key="2">
    <source>
        <dbReference type="EMBL" id="PFG35782.1"/>
    </source>
</evidence>
<accession>A0A2A9EBZ9</accession>
<dbReference type="EMBL" id="PDJH01000001">
    <property type="protein sequence ID" value="PFG35782.1"/>
    <property type="molecule type" value="Genomic_DNA"/>
</dbReference>
<reference evidence="2 3" key="1">
    <citation type="submission" date="2017-10" db="EMBL/GenBank/DDBJ databases">
        <title>Sequencing the genomes of 1000 actinobacteria strains.</title>
        <authorList>
            <person name="Klenk H.-P."/>
        </authorList>
    </citation>
    <scope>NUCLEOTIDE SEQUENCE [LARGE SCALE GENOMIC DNA]</scope>
    <source>
        <strain evidence="2 3">DSM 21574</strain>
    </source>
</reference>
<evidence type="ECO:0000313" key="3">
    <source>
        <dbReference type="Proteomes" id="UP000221394"/>
    </source>
</evidence>
<proteinExistence type="predicted"/>
<comment type="caution">
    <text evidence="2">The sequence shown here is derived from an EMBL/GenBank/DDBJ whole genome shotgun (WGS) entry which is preliminary data.</text>
</comment>
<keyword evidence="3" id="KW-1185">Reference proteome</keyword>
<dbReference type="RefSeq" id="WP_098457037.1">
    <property type="nucleotide sequence ID" value="NZ_PDJH01000001.1"/>
</dbReference>
<evidence type="ECO:0000256" key="1">
    <source>
        <dbReference type="SAM" id="MobiDB-lite"/>
    </source>
</evidence>
<protein>
    <submittedName>
        <fullName evidence="2">Uncharacterized protein</fullName>
    </submittedName>
</protein>
<organism evidence="2 3">
    <name type="scientific">Flavimobilis soli</name>
    <dbReference type="NCBI Taxonomy" id="442709"/>
    <lineage>
        <taxon>Bacteria</taxon>
        <taxon>Bacillati</taxon>
        <taxon>Actinomycetota</taxon>
        <taxon>Actinomycetes</taxon>
        <taxon>Micrococcales</taxon>
        <taxon>Jonesiaceae</taxon>
        <taxon>Flavimobilis</taxon>
    </lineage>
</organism>
<dbReference type="AlphaFoldDB" id="A0A2A9EBZ9"/>
<dbReference type="Proteomes" id="UP000221394">
    <property type="component" value="Unassembled WGS sequence"/>
</dbReference>
<sequence>MTGTSSVELPRSVRLALWLTAASRRGGPGAPSDHAERVVAAVGGDDEPHDLHEPGVEVPETGPAAFLGSDGSAFRQQVERWIAGGCAAVALVPPPGDASGLPAMVPDRAVEAGECVLLTCGTRHAVAVPEIVEFGSVWERGHCVTWHVTETGPWAPRFFEAVGTLADAENAMRHAVIQATGALVDLDVAQWREEAAREIDHLRSGLVPAWDLPEDVPHRNVQVLTTAARLRAIVALAAQDDGGATNLWQSDQRSTALREVERAARRALSAATFLPADDVDVTHL</sequence>